<feature type="domain" description="ABC transmembrane type-1" evidence="6">
    <location>
        <begin position="193"/>
        <end position="401"/>
    </location>
</feature>
<evidence type="ECO:0000256" key="4">
    <source>
        <dbReference type="ARBA" id="ARBA00023136"/>
    </source>
</evidence>
<protein>
    <submittedName>
        <fullName evidence="7">Phosphate transport system permease protein PstA</fullName>
    </submittedName>
</protein>
<dbReference type="Pfam" id="PF11812">
    <property type="entry name" value="DUF3333"/>
    <property type="match status" value="1"/>
</dbReference>
<gene>
    <name evidence="7" type="ORF">sL5_08760</name>
</gene>
<dbReference type="GO" id="GO:0055085">
    <property type="term" value="P:transmembrane transport"/>
    <property type="evidence" value="ECO:0007669"/>
    <property type="project" value="InterPro"/>
</dbReference>
<evidence type="ECO:0000256" key="2">
    <source>
        <dbReference type="ARBA" id="ARBA00022692"/>
    </source>
</evidence>
<dbReference type="InterPro" id="IPR024573">
    <property type="entry name" value="DUF3333"/>
</dbReference>
<dbReference type="PROSITE" id="PS50928">
    <property type="entry name" value="ABC_TM1"/>
    <property type="match status" value="1"/>
</dbReference>
<dbReference type="CDD" id="cd06261">
    <property type="entry name" value="TM_PBP2"/>
    <property type="match status" value="1"/>
</dbReference>
<feature type="transmembrane region" description="Helical" evidence="5">
    <location>
        <begin position="186"/>
        <end position="218"/>
    </location>
</feature>
<dbReference type="GO" id="GO:0005886">
    <property type="term" value="C:plasma membrane"/>
    <property type="evidence" value="ECO:0007669"/>
    <property type="project" value="UniProtKB-SubCell"/>
</dbReference>
<dbReference type="AlphaFoldDB" id="A0A8J3MPC2"/>
<proteinExistence type="inferred from homology"/>
<dbReference type="InterPro" id="IPR000515">
    <property type="entry name" value="MetI-like"/>
</dbReference>
<dbReference type="PANTHER" id="PTHR43470">
    <property type="entry name" value="PHOSPHATE TRANSPORT SYSTEM PERMEASE PROTEIN PSTA-RELATED"/>
    <property type="match status" value="1"/>
</dbReference>
<evidence type="ECO:0000256" key="5">
    <source>
        <dbReference type="RuleBase" id="RU363032"/>
    </source>
</evidence>
<dbReference type="SUPFAM" id="SSF161098">
    <property type="entry name" value="MetI-like"/>
    <property type="match status" value="1"/>
</dbReference>
<organism evidence="7 8">
    <name type="scientific">Candidatus Mesenet longicola</name>
    <dbReference type="NCBI Taxonomy" id="1892558"/>
    <lineage>
        <taxon>Bacteria</taxon>
        <taxon>Pseudomonadati</taxon>
        <taxon>Pseudomonadota</taxon>
        <taxon>Alphaproteobacteria</taxon>
        <taxon>Rickettsiales</taxon>
        <taxon>Anaplasmataceae</taxon>
        <taxon>Candidatus Mesenet</taxon>
    </lineage>
</organism>
<keyword evidence="2 5" id="KW-0812">Transmembrane</keyword>
<dbReference type="Pfam" id="PF00528">
    <property type="entry name" value="BPD_transp_1"/>
    <property type="match status" value="1"/>
</dbReference>
<feature type="transmembrane region" description="Helical" evidence="5">
    <location>
        <begin position="378"/>
        <end position="401"/>
    </location>
</feature>
<dbReference type="InterPro" id="IPR035906">
    <property type="entry name" value="MetI-like_sf"/>
</dbReference>
<evidence type="ECO:0000259" key="6">
    <source>
        <dbReference type="PROSITE" id="PS50928"/>
    </source>
</evidence>
<feature type="transmembrane region" description="Helical" evidence="5">
    <location>
        <begin position="27"/>
        <end position="52"/>
    </location>
</feature>
<evidence type="ECO:0000256" key="3">
    <source>
        <dbReference type="ARBA" id="ARBA00022989"/>
    </source>
</evidence>
<keyword evidence="3 5" id="KW-1133">Transmembrane helix</keyword>
<feature type="transmembrane region" description="Helical" evidence="5">
    <location>
        <begin position="239"/>
        <end position="258"/>
    </location>
</feature>
<keyword evidence="4 5" id="KW-0472">Membrane</keyword>
<keyword evidence="8" id="KW-1185">Reference proteome</keyword>
<keyword evidence="5" id="KW-0813">Transport</keyword>
<comment type="similarity">
    <text evidence="5">Belongs to the binding-protein-dependent transport system permease family.</text>
</comment>
<comment type="subcellular location">
    <subcellularLocation>
        <location evidence="1 5">Cell membrane</location>
        <topology evidence="1 5">Multi-pass membrane protein</topology>
    </subcellularLocation>
</comment>
<reference evidence="7 8" key="1">
    <citation type="journal article" date="2021" name="Microb. Ecol.">
        <title>Candidatus Mesenet longicola: Novel Endosymbionts of Brontispa longissima that Induce Cytoplasmic Incompatibility.</title>
        <authorList>
            <person name="Takano S."/>
            <person name="Gotoh Y."/>
            <person name="Hayashi T."/>
        </authorList>
    </citation>
    <scope>NUCLEOTIDE SEQUENCE [LARGE SCALE GENOMIC DNA]</scope>
    <source>
        <strain evidence="7">L5</strain>
    </source>
</reference>
<accession>A0A8J3MPC2</accession>
<name>A0A8J3MPC2_9RICK</name>
<evidence type="ECO:0000313" key="7">
    <source>
        <dbReference type="EMBL" id="GHM59883.1"/>
    </source>
</evidence>
<dbReference type="PANTHER" id="PTHR43470:SF5">
    <property type="entry name" value="PHOSPHATE TRANSPORT SYSTEM PERMEASE PROTEIN PSTA"/>
    <property type="match status" value="1"/>
</dbReference>
<evidence type="ECO:0000313" key="8">
    <source>
        <dbReference type="Proteomes" id="UP000637906"/>
    </source>
</evidence>
<dbReference type="Proteomes" id="UP000637906">
    <property type="component" value="Unassembled WGS sequence"/>
</dbReference>
<comment type="caution">
    <text evidence="7">The sequence shown here is derived from an EMBL/GenBank/DDBJ whole genome shotgun (WGS) entry which is preliminary data.</text>
</comment>
<evidence type="ECO:0000256" key="1">
    <source>
        <dbReference type="ARBA" id="ARBA00004651"/>
    </source>
</evidence>
<dbReference type="EMBL" id="BNGU01000043">
    <property type="protein sequence ID" value="GHM59883.1"/>
    <property type="molecule type" value="Genomic_DNA"/>
</dbReference>
<dbReference type="Gene3D" id="1.10.3720.10">
    <property type="entry name" value="MetI-like"/>
    <property type="match status" value="1"/>
</dbReference>
<sequence length="413" mass="45864">MRKKFIRLLKSRRIHARIKRKNRKDKLLRFGSLAILLTSLGFLLCILFSILINGYNALTVTKVLLPISINNELFSTHDPIKLREECINLINNSLQKILQDVPFDAKKEILSYSAHVELARFLKQSTKVGKYEIWFTASSTINAINKQQYVDDEYYQIFNKLKAEKRIEKFFNKSLFLKSDSQEPEIAGILGSLLGSLLTVAACLLFAIPIGVMAGIGINEFMPKGNIFTSIVEISIHNLAAVPAIIFGIVGFTIYLNIFGLPRSSPLVGGMTLSLMMLPNLVIATKHAFASVPTTIKDAAFALGASHMQVILHHSLPIALPRIIQATILAIARILGESSPLLMIGMVAFIADAPLGFFDPSTTLPVQIYIWSSNPKAAFMELAAVAIICLLLILLILNLVAHYFKKKFDSFTF</sequence>
<feature type="transmembrane region" description="Helical" evidence="5">
    <location>
        <begin position="264"/>
        <end position="283"/>
    </location>
</feature>